<dbReference type="OMA" id="NGEVHKM"/>
<keyword evidence="19" id="KW-1185">Reference proteome</keyword>
<dbReference type="eggNOG" id="KOG3110">
    <property type="taxonomic scope" value="Eukaryota"/>
</dbReference>
<reference evidence="18" key="3">
    <citation type="submission" date="2025-09" db="UniProtKB">
        <authorList>
            <consortium name="Ensembl"/>
        </authorList>
    </citation>
    <scope>IDENTIFICATION</scope>
</reference>
<keyword evidence="11" id="KW-0862">Zinc</keyword>
<keyword evidence="10" id="KW-0418">Kinase</keyword>
<name>H2ZGQ1_CIOSA</name>
<reference evidence="19" key="1">
    <citation type="submission" date="2003-08" db="EMBL/GenBank/DDBJ databases">
        <authorList>
            <person name="Birren B."/>
            <person name="Nusbaum C."/>
            <person name="Abebe A."/>
            <person name="Abouelleil A."/>
            <person name="Adekoya E."/>
            <person name="Ait-zahra M."/>
            <person name="Allen N."/>
            <person name="Allen T."/>
            <person name="An P."/>
            <person name="Anderson M."/>
            <person name="Anderson S."/>
            <person name="Arachchi H."/>
            <person name="Armbruster J."/>
            <person name="Bachantsang P."/>
            <person name="Baldwin J."/>
            <person name="Barry A."/>
            <person name="Bayul T."/>
            <person name="Blitshsteyn B."/>
            <person name="Bloom T."/>
            <person name="Blye J."/>
            <person name="Boguslavskiy L."/>
            <person name="Borowsky M."/>
            <person name="Boukhgalter B."/>
            <person name="Brunache A."/>
            <person name="Butler J."/>
            <person name="Calixte N."/>
            <person name="Calvo S."/>
            <person name="Camarata J."/>
            <person name="Campo K."/>
            <person name="Chang J."/>
            <person name="Cheshatsang Y."/>
            <person name="Citroen M."/>
            <person name="Collymore A."/>
            <person name="Considine T."/>
            <person name="Cook A."/>
            <person name="Cooke P."/>
            <person name="Corum B."/>
            <person name="Cuomo C."/>
            <person name="David R."/>
            <person name="Dawoe T."/>
            <person name="Degray S."/>
            <person name="Dodge S."/>
            <person name="Dooley K."/>
            <person name="Dorje P."/>
            <person name="Dorjee K."/>
            <person name="Dorris L."/>
            <person name="Duffey N."/>
            <person name="Dupes A."/>
            <person name="Elkins T."/>
            <person name="Engels R."/>
            <person name="Erickson J."/>
            <person name="Farina A."/>
            <person name="Faro S."/>
            <person name="Ferreira P."/>
            <person name="Fischer H."/>
            <person name="Fitzgerald M."/>
            <person name="Foley K."/>
            <person name="Gage D."/>
            <person name="Galagan J."/>
            <person name="Gearin G."/>
            <person name="Gnerre S."/>
            <person name="Gnirke A."/>
            <person name="Goyette A."/>
            <person name="Graham J."/>
            <person name="Grandbois E."/>
            <person name="Gyaltsen K."/>
            <person name="Hafez N."/>
            <person name="Hagopian D."/>
            <person name="Hagos B."/>
            <person name="Hall J."/>
            <person name="Hatcher B."/>
            <person name="Heller A."/>
            <person name="Higgins H."/>
            <person name="Honan T."/>
            <person name="Horn A."/>
            <person name="Houde N."/>
            <person name="Hughes L."/>
            <person name="Hulme W."/>
            <person name="Husby E."/>
            <person name="Iliev I."/>
            <person name="Jaffe D."/>
            <person name="Jones C."/>
            <person name="Kamal M."/>
            <person name="Kamat A."/>
            <person name="Kamvysselis M."/>
            <person name="Karlsson E."/>
            <person name="Kells C."/>
            <person name="Kieu A."/>
            <person name="Kisner P."/>
            <person name="Kodira C."/>
            <person name="Kulbokas E."/>
            <person name="Labutti K."/>
            <person name="Lama D."/>
            <person name="Landers T."/>
            <person name="Leger J."/>
            <person name="Levine S."/>
            <person name="Lewis D."/>
            <person name="Lewis T."/>
            <person name="Lindblad-toh K."/>
            <person name="Liu X."/>
            <person name="Lokyitsang T."/>
            <person name="Lokyitsang Y."/>
            <person name="Lucien O."/>
            <person name="Lui A."/>
            <person name="Ma L.J."/>
            <person name="Mabbitt R."/>
            <person name="Macdonald J."/>
            <person name="Maclean C."/>
            <person name="Major J."/>
            <person name="Manning J."/>
            <person name="Marabella R."/>
            <person name="Maru K."/>
            <person name="Matthews C."/>
            <person name="Mauceli E."/>
            <person name="Mccarthy M."/>
            <person name="Mcdonough S."/>
            <person name="Mcghee T."/>
            <person name="Meldrim J."/>
            <person name="Meneus L."/>
            <person name="Mesirov J."/>
            <person name="Mihalev A."/>
            <person name="Mihova T."/>
            <person name="Mikkelsen T."/>
            <person name="Mlenga V."/>
            <person name="Moru K."/>
            <person name="Mozes J."/>
            <person name="Mulrain L."/>
            <person name="Munson G."/>
            <person name="Naylor J."/>
            <person name="Newes C."/>
            <person name="Nguyen C."/>
            <person name="Nguyen N."/>
            <person name="Nguyen T."/>
            <person name="Nicol R."/>
            <person name="Nielsen C."/>
            <person name="Nizzari M."/>
            <person name="Norbu C."/>
            <person name="Norbu N."/>
            <person name="O'donnell P."/>
            <person name="Okoawo O."/>
            <person name="O'leary S."/>
            <person name="Omotosho B."/>
            <person name="O'neill K."/>
            <person name="Osman S."/>
            <person name="Parker S."/>
            <person name="Perrin D."/>
            <person name="Phunkhang P."/>
            <person name="Piqani B."/>
            <person name="Purcell S."/>
            <person name="Rachupka T."/>
            <person name="Ramasamy U."/>
            <person name="Rameau R."/>
            <person name="Ray V."/>
            <person name="Raymond C."/>
            <person name="Retta R."/>
            <person name="Richardson S."/>
            <person name="Rise C."/>
            <person name="Rodriguez J."/>
            <person name="Rogers J."/>
            <person name="Rogov P."/>
            <person name="Rutman M."/>
            <person name="Schupbach R."/>
            <person name="Seaman C."/>
            <person name="Settipalli S."/>
            <person name="Sharpe T."/>
            <person name="Sheridan J."/>
            <person name="Sherpa N."/>
            <person name="Shi J."/>
            <person name="Smirnov S."/>
            <person name="Smith C."/>
            <person name="Sougnez C."/>
            <person name="Spencer B."/>
            <person name="Stalker J."/>
            <person name="Stange-thomann N."/>
            <person name="Stavropoulos S."/>
            <person name="Stetson K."/>
            <person name="Stone C."/>
            <person name="Stone S."/>
            <person name="Stubbs M."/>
            <person name="Talamas J."/>
            <person name="Tchuinga P."/>
            <person name="Tenzing P."/>
            <person name="Tesfaye S."/>
            <person name="Theodore J."/>
            <person name="Thoulutsang Y."/>
            <person name="Topham K."/>
            <person name="Towey S."/>
            <person name="Tsamla T."/>
            <person name="Tsomo N."/>
            <person name="Vallee D."/>
            <person name="Vassiliev H."/>
            <person name="Venkataraman V."/>
            <person name="Vinson J."/>
            <person name="Vo A."/>
            <person name="Wade C."/>
            <person name="Wang S."/>
            <person name="Wangchuk T."/>
            <person name="Wangdi T."/>
            <person name="Whittaker C."/>
            <person name="Wilkinson J."/>
            <person name="Wu Y."/>
            <person name="Wyman D."/>
            <person name="Yadav S."/>
            <person name="Yang S."/>
            <person name="Yang X."/>
            <person name="Yeager S."/>
            <person name="Yee E."/>
            <person name="Young G."/>
            <person name="Zainoun J."/>
            <person name="Zembeck L."/>
            <person name="Zimmer A."/>
            <person name="Zody M."/>
            <person name="Lander E."/>
        </authorList>
    </citation>
    <scope>NUCLEOTIDE SEQUENCE [LARGE SCALE GENOMIC DNA]</scope>
</reference>
<evidence type="ECO:0000313" key="18">
    <source>
        <dbReference type="Ensembl" id="ENSCSAVP00000016767.1"/>
    </source>
</evidence>
<dbReference type="GO" id="GO:0046872">
    <property type="term" value="F:metal ion binding"/>
    <property type="evidence" value="ECO:0007669"/>
    <property type="project" value="UniProtKB-KW"/>
</dbReference>
<evidence type="ECO:0000256" key="2">
    <source>
        <dbReference type="ARBA" id="ARBA00005201"/>
    </source>
</evidence>
<dbReference type="EC" id="2.7.1.26" evidence="3"/>
<evidence type="ECO:0000256" key="12">
    <source>
        <dbReference type="ARBA" id="ARBA00022840"/>
    </source>
</evidence>
<dbReference type="SUPFAM" id="SSF82114">
    <property type="entry name" value="Riboflavin kinase-like"/>
    <property type="match status" value="1"/>
</dbReference>
<dbReference type="GO" id="GO:0009398">
    <property type="term" value="P:FMN biosynthetic process"/>
    <property type="evidence" value="ECO:0007669"/>
    <property type="project" value="UniProtKB-UniPathway"/>
</dbReference>
<evidence type="ECO:0000256" key="3">
    <source>
        <dbReference type="ARBA" id="ARBA00012105"/>
    </source>
</evidence>
<dbReference type="Gene3D" id="2.40.30.30">
    <property type="entry name" value="Riboflavin kinase-like"/>
    <property type="match status" value="1"/>
</dbReference>
<dbReference type="InParanoid" id="H2ZGQ1"/>
<dbReference type="FunFam" id="2.40.30.30:FF:000002">
    <property type="entry name" value="Riboflavin kinase, putative"/>
    <property type="match status" value="1"/>
</dbReference>
<evidence type="ECO:0000313" key="19">
    <source>
        <dbReference type="Proteomes" id="UP000007875"/>
    </source>
</evidence>
<dbReference type="UniPathway" id="UPA00276">
    <property type="reaction ID" value="UER00406"/>
</dbReference>
<evidence type="ECO:0000256" key="13">
    <source>
        <dbReference type="ARBA" id="ARBA00029789"/>
    </source>
</evidence>
<evidence type="ECO:0000256" key="14">
    <source>
        <dbReference type="ARBA" id="ARBA00050912"/>
    </source>
</evidence>
<comment type="catalytic activity">
    <reaction evidence="14">
        <text>riboflavin + ATP = FMN + ADP + H(+)</text>
        <dbReference type="Rhea" id="RHEA:14357"/>
        <dbReference type="ChEBI" id="CHEBI:15378"/>
        <dbReference type="ChEBI" id="CHEBI:30616"/>
        <dbReference type="ChEBI" id="CHEBI:57986"/>
        <dbReference type="ChEBI" id="CHEBI:58210"/>
        <dbReference type="ChEBI" id="CHEBI:456216"/>
        <dbReference type="EC" id="2.7.1.26"/>
    </reaction>
    <physiologicalReaction direction="left-to-right" evidence="14">
        <dbReference type="Rhea" id="RHEA:14358"/>
    </physiologicalReaction>
</comment>
<evidence type="ECO:0000256" key="11">
    <source>
        <dbReference type="ARBA" id="ARBA00022833"/>
    </source>
</evidence>
<keyword evidence="9" id="KW-0547">Nucleotide-binding</keyword>
<dbReference type="SMART" id="SM00904">
    <property type="entry name" value="Flavokinase"/>
    <property type="match status" value="1"/>
</dbReference>
<dbReference type="GO" id="GO:0008531">
    <property type="term" value="F:riboflavin kinase activity"/>
    <property type="evidence" value="ECO:0007669"/>
    <property type="project" value="UniProtKB-EC"/>
</dbReference>
<dbReference type="InterPro" id="IPR023465">
    <property type="entry name" value="Riboflavin_kinase_dom_sf"/>
</dbReference>
<dbReference type="STRING" id="51511.ENSCSAVP00000016767"/>
<organism evidence="18 19">
    <name type="scientific">Ciona savignyi</name>
    <name type="common">Pacific transparent sea squirt</name>
    <dbReference type="NCBI Taxonomy" id="51511"/>
    <lineage>
        <taxon>Eukaryota</taxon>
        <taxon>Metazoa</taxon>
        <taxon>Chordata</taxon>
        <taxon>Tunicata</taxon>
        <taxon>Ascidiacea</taxon>
        <taxon>Phlebobranchia</taxon>
        <taxon>Cionidae</taxon>
        <taxon>Ciona</taxon>
    </lineage>
</organism>
<evidence type="ECO:0000259" key="17">
    <source>
        <dbReference type="SMART" id="SM00904"/>
    </source>
</evidence>
<evidence type="ECO:0000256" key="16">
    <source>
        <dbReference type="ARBA" id="ARBA00077632"/>
    </source>
</evidence>
<sequence length="179" mass="20031">MKLDKIMSCLPHFCRGIVVKGFGRGSKQLGIPTANFSESVVDNLPKDLPTGIYYGWAQVNTGEVHKMVLSVGWNPFYKNEKKSMETHIIHAFDGDFYGSLLSLIMVGYIRGEENFTSLDALIVAINNDIATAKTELDHKDQSKYKNHLFFTEHENSSETISDLKSVQVNLNNNTANSNL</sequence>
<dbReference type="AlphaFoldDB" id="H2ZGQ1"/>
<dbReference type="PANTHER" id="PTHR22749">
    <property type="entry name" value="RIBOFLAVIN KINASE/FMN ADENYLYLTRANSFERASE"/>
    <property type="match status" value="1"/>
</dbReference>
<evidence type="ECO:0000256" key="8">
    <source>
        <dbReference type="ARBA" id="ARBA00022723"/>
    </source>
</evidence>
<dbReference type="Proteomes" id="UP000007875">
    <property type="component" value="Unassembled WGS sequence"/>
</dbReference>
<dbReference type="GO" id="GO:0009231">
    <property type="term" value="P:riboflavin biosynthetic process"/>
    <property type="evidence" value="ECO:0007669"/>
    <property type="project" value="InterPro"/>
</dbReference>
<dbReference type="FunCoup" id="H2ZGQ1">
    <property type="interactions" value="7"/>
</dbReference>
<evidence type="ECO:0000256" key="5">
    <source>
        <dbReference type="ARBA" id="ARBA00022630"/>
    </source>
</evidence>
<dbReference type="Pfam" id="PF01687">
    <property type="entry name" value="Flavokinase"/>
    <property type="match status" value="1"/>
</dbReference>
<feature type="domain" description="Riboflavin kinase" evidence="17">
    <location>
        <begin position="7"/>
        <end position="137"/>
    </location>
</feature>
<comment type="function">
    <text evidence="15">Catalyzes the phosphorylation of riboflavin (vitamin B2) to form flavin-mononucleotide (FMN), hence rate-limiting enzyme in the synthesis of FAD. Essential for TNF-induced reactive oxygen species (ROS) production. Through its interaction with both TNFRSF1A and CYBA, physically and functionally couples TNFRSF1A to NADPH oxidase. TNF-activation of RFK may enhance the incorporation of FAD in NADPH oxidase, a critical step for the assembly and activation of NADPH oxidase.</text>
</comment>
<dbReference type="InterPro" id="IPR023468">
    <property type="entry name" value="Riboflavin_kinase"/>
</dbReference>
<keyword evidence="8" id="KW-0479">Metal-binding</keyword>
<dbReference type="GO" id="GO:0005524">
    <property type="term" value="F:ATP binding"/>
    <property type="evidence" value="ECO:0007669"/>
    <property type="project" value="UniProtKB-KW"/>
</dbReference>
<evidence type="ECO:0000256" key="7">
    <source>
        <dbReference type="ARBA" id="ARBA00022679"/>
    </source>
</evidence>
<dbReference type="PANTHER" id="PTHR22749:SF6">
    <property type="entry name" value="RIBOFLAVIN KINASE"/>
    <property type="match status" value="1"/>
</dbReference>
<dbReference type="HOGENOM" id="CLU_048437_3_3_1"/>
<dbReference type="InterPro" id="IPR015865">
    <property type="entry name" value="Riboflavin_kinase_bac/euk"/>
</dbReference>
<keyword evidence="7" id="KW-0808">Transferase</keyword>
<evidence type="ECO:0000256" key="15">
    <source>
        <dbReference type="ARBA" id="ARBA00054097"/>
    </source>
</evidence>
<keyword evidence="12" id="KW-0067">ATP-binding</keyword>
<comment type="cofactor">
    <cofactor evidence="1">
        <name>Zn(2+)</name>
        <dbReference type="ChEBI" id="CHEBI:29105"/>
    </cofactor>
</comment>
<protein>
    <recommendedName>
        <fullName evidence="4">Riboflavin kinase</fullName>
        <ecNumber evidence="3">2.7.1.26</ecNumber>
    </recommendedName>
    <alternativeName>
        <fullName evidence="16">ATP:riboflavin 5'-phosphotransferase</fullName>
    </alternativeName>
    <alternativeName>
        <fullName evidence="13">Flavokinase</fullName>
    </alternativeName>
</protein>
<dbReference type="Ensembl" id="ENSCSAVT00000016949.1">
    <property type="protein sequence ID" value="ENSCSAVP00000016767.1"/>
    <property type="gene ID" value="ENSCSAVG00000009862.1"/>
</dbReference>
<evidence type="ECO:0000256" key="6">
    <source>
        <dbReference type="ARBA" id="ARBA00022643"/>
    </source>
</evidence>
<evidence type="ECO:0000256" key="10">
    <source>
        <dbReference type="ARBA" id="ARBA00022777"/>
    </source>
</evidence>
<evidence type="ECO:0000256" key="9">
    <source>
        <dbReference type="ARBA" id="ARBA00022741"/>
    </source>
</evidence>
<accession>H2ZGQ1</accession>
<evidence type="ECO:0000256" key="4">
    <source>
        <dbReference type="ARBA" id="ARBA00017394"/>
    </source>
</evidence>
<proteinExistence type="predicted"/>
<comment type="pathway">
    <text evidence="2">Cofactor biosynthesis; FMN biosynthesis; FMN from riboflavin (ATP route): step 1/1.</text>
</comment>
<dbReference type="GO" id="GO:0005739">
    <property type="term" value="C:mitochondrion"/>
    <property type="evidence" value="ECO:0007669"/>
    <property type="project" value="TreeGrafter"/>
</dbReference>
<reference evidence="18" key="2">
    <citation type="submission" date="2025-08" db="UniProtKB">
        <authorList>
            <consortium name="Ensembl"/>
        </authorList>
    </citation>
    <scope>IDENTIFICATION</scope>
</reference>
<evidence type="ECO:0000256" key="1">
    <source>
        <dbReference type="ARBA" id="ARBA00001947"/>
    </source>
</evidence>
<dbReference type="GeneTree" id="ENSGT00390000015537"/>
<keyword evidence="6" id="KW-0288">FMN</keyword>
<keyword evidence="5" id="KW-0285">Flavoprotein</keyword>